<evidence type="ECO:0000256" key="13">
    <source>
        <dbReference type="ARBA" id="ARBA00023128"/>
    </source>
</evidence>
<comment type="cofactor">
    <cofactor evidence="2">
        <name>Mg(2+)</name>
        <dbReference type="ChEBI" id="CHEBI:18420"/>
    </cofactor>
</comment>
<dbReference type="AlphaFoldDB" id="A0A3P9BLQ2"/>
<dbReference type="Gene3D" id="1.25.40.10">
    <property type="entry name" value="Tetratricopeptide repeat domain"/>
    <property type="match status" value="1"/>
</dbReference>
<dbReference type="CTD" id="9692"/>
<dbReference type="GO" id="GO:0004526">
    <property type="term" value="F:ribonuclease P activity"/>
    <property type="evidence" value="ECO:0007669"/>
    <property type="project" value="UniProtKB-EC"/>
</dbReference>
<evidence type="ECO:0000313" key="19">
    <source>
        <dbReference type="Ensembl" id="ENSMZEP00005010852.1"/>
    </source>
</evidence>
<proteinExistence type="inferred from homology"/>
<evidence type="ECO:0000256" key="12">
    <source>
        <dbReference type="ARBA" id="ARBA00022946"/>
    </source>
</evidence>
<keyword evidence="9" id="KW-0378">Hydrolase</keyword>
<feature type="compositionally biased region" description="Polar residues" evidence="17">
    <location>
        <begin position="55"/>
        <end position="72"/>
    </location>
</feature>
<feature type="repeat" description="PPR" evidence="16">
    <location>
        <begin position="265"/>
        <end position="299"/>
    </location>
</feature>
<dbReference type="EC" id="3.1.26.5" evidence="5"/>
<keyword evidence="12" id="KW-0809">Transit peptide</keyword>
<comment type="similarity">
    <text evidence="4">Belongs to the PPR family. P subfamily.</text>
</comment>
<evidence type="ECO:0000256" key="8">
    <source>
        <dbReference type="ARBA" id="ARBA00022723"/>
    </source>
</evidence>
<accession>A0A3P9BLQ2</accession>
<dbReference type="GeneTree" id="ENSGT00390000002201"/>
<dbReference type="RefSeq" id="XP_004559365.1">
    <property type="nucleotide sequence ID" value="XM_004559308.2"/>
</dbReference>
<evidence type="ECO:0000256" key="15">
    <source>
        <dbReference type="ARBA" id="ARBA00044559"/>
    </source>
</evidence>
<evidence type="ECO:0000259" key="18">
    <source>
        <dbReference type="Pfam" id="PF16953"/>
    </source>
</evidence>
<protein>
    <recommendedName>
        <fullName evidence="14">Mitochondrial ribonuclease P catalytic subunit</fullName>
        <ecNumber evidence="5">3.1.26.5</ecNumber>
    </recommendedName>
    <alternativeName>
        <fullName evidence="15">Mitochondrial ribonuclease P protein 3</fullName>
    </alternativeName>
</protein>
<evidence type="ECO:0000256" key="16">
    <source>
        <dbReference type="PROSITE-ProRule" id="PRU00708"/>
    </source>
</evidence>
<keyword evidence="20" id="KW-1185">Reference proteome</keyword>
<comment type="catalytic activity">
    <reaction evidence="1">
        <text>Endonucleolytic cleavage of RNA, removing 5'-extranucleotides from tRNA precursor.</text>
        <dbReference type="EC" id="3.1.26.5"/>
    </reaction>
</comment>
<reference evidence="19 20" key="1">
    <citation type="journal article" date="2014" name="Nature">
        <title>The genomic substrate for adaptive radiation in African cichlid fish.</title>
        <authorList>
            <person name="Brawand D."/>
            <person name="Wagner C.E."/>
            <person name="Li Y.I."/>
            <person name="Malinsky M."/>
            <person name="Keller I."/>
            <person name="Fan S."/>
            <person name="Simakov O."/>
            <person name="Ng A.Y."/>
            <person name="Lim Z.W."/>
            <person name="Bezault E."/>
            <person name="Turner-Maier J."/>
            <person name="Johnson J."/>
            <person name="Alcazar R."/>
            <person name="Noh H.J."/>
            <person name="Russell P."/>
            <person name="Aken B."/>
            <person name="Alfoldi J."/>
            <person name="Amemiya C."/>
            <person name="Azzouzi N."/>
            <person name="Baroiller J.F."/>
            <person name="Barloy-Hubler F."/>
            <person name="Berlin A."/>
            <person name="Bloomquist R."/>
            <person name="Carleton K.L."/>
            <person name="Conte M.A."/>
            <person name="D'Cotta H."/>
            <person name="Eshel O."/>
            <person name="Gaffney L."/>
            <person name="Galibert F."/>
            <person name="Gante H.F."/>
            <person name="Gnerre S."/>
            <person name="Greuter L."/>
            <person name="Guyon R."/>
            <person name="Haddad N.S."/>
            <person name="Haerty W."/>
            <person name="Harris R.M."/>
            <person name="Hofmann H.A."/>
            <person name="Hourlier T."/>
            <person name="Hulata G."/>
            <person name="Jaffe D.B."/>
            <person name="Lara M."/>
            <person name="Lee A.P."/>
            <person name="MacCallum I."/>
            <person name="Mwaiko S."/>
            <person name="Nikaido M."/>
            <person name="Nishihara H."/>
            <person name="Ozouf-Costaz C."/>
            <person name="Penman D.J."/>
            <person name="Przybylski D."/>
            <person name="Rakotomanga M."/>
            <person name="Renn S.C.P."/>
            <person name="Ribeiro F.J."/>
            <person name="Ron M."/>
            <person name="Salzburger W."/>
            <person name="Sanchez-Pulido L."/>
            <person name="Santos M.E."/>
            <person name="Searle S."/>
            <person name="Sharpe T."/>
            <person name="Swofford R."/>
            <person name="Tan F.J."/>
            <person name="Williams L."/>
            <person name="Young S."/>
            <person name="Yin S."/>
            <person name="Okada N."/>
            <person name="Kocher T.D."/>
            <person name="Miska E.A."/>
            <person name="Lander E.S."/>
            <person name="Venkatesh B."/>
            <person name="Fernald R.D."/>
            <person name="Meyer A."/>
            <person name="Ponting C.P."/>
            <person name="Streelman J.T."/>
            <person name="Lindblad-Toh K."/>
            <person name="Seehausen O."/>
            <person name="Di Palma F."/>
        </authorList>
    </citation>
    <scope>NUCLEOTIDE SEQUENCE</scope>
</reference>
<dbReference type="GO" id="GO:0030678">
    <property type="term" value="C:mitochondrial ribonuclease P complex"/>
    <property type="evidence" value="ECO:0007669"/>
    <property type="project" value="TreeGrafter"/>
</dbReference>
<dbReference type="STRING" id="106582.ENSMZEP00005010852"/>
<dbReference type="CDD" id="cd18718">
    <property type="entry name" value="PIN_PRORP"/>
    <property type="match status" value="1"/>
</dbReference>
<dbReference type="Ensembl" id="ENSMZET00005011229.1">
    <property type="protein sequence ID" value="ENSMZEP00005010852.1"/>
    <property type="gene ID" value="ENSMZEG00005008158.1"/>
</dbReference>
<sequence length="617" mass="69604">MGSTFILKVRTSLKSSQLFFQHGRPAFSTLQPPWVLSVCSREPSLTLGVRRTHRSSSGQTKGQGGVRNSTIRSGEEDGTVNGGGDKRSAPRQRIHKSVFAAGTAKRTADILRRRAPLVCEYKDEEEPERRSDRGAGRLQPPERPLPSNEWKKLKESQGNPPRFEIQMMTALFTSGGELDVAKSLLTFVATETGTLSYELLLRYLTLCVSSGHDAEVFDVYDIMRGSFPSLDTGASSLFIKAFSRTARWREALNILQELKKTFSPSPRNYGDVIAAAMQHGDTSTAWALYDELIDNGLSPHQETWETLFKVAGKKEGEEGTSAMSQAEQQERHLGILLHMRNNQIYPQQSLASSIKSWFESLTGQEWTGSWTTATPKGVCRSCGSELESIQLTAEEYQQLKDRVMTDIIEGQDVFTKTTPEELQRFKLFVKRKPAFDVVVDGLNVANSNKDKSKQSETLLLVVSELVDHQGLTVLVLGRKHMLRPSRSWDRNNMNLIQQKAHCFFTDNISEDDPFLLYATLHSGNHCRFVSRDLMRDHKACLPDGATKRLFFKWQRGHQLVVDGHVTAGRRVRFQSIPSYDTIVQTSGGNSWHIPYDETEDRSTYEVPQHWLCLNKKL</sequence>
<dbReference type="InterPro" id="IPR031595">
    <property type="entry name" value="PRORP_C"/>
</dbReference>
<feature type="region of interest" description="Disordered" evidence="17">
    <location>
        <begin position="47"/>
        <end position="99"/>
    </location>
</feature>
<evidence type="ECO:0000256" key="11">
    <source>
        <dbReference type="ARBA" id="ARBA00022842"/>
    </source>
</evidence>
<name>A0A3P9BLQ2_9CICH</name>
<dbReference type="InterPro" id="IPR033495">
    <property type="entry name" value="MRPP3_PIN_dom"/>
</dbReference>
<evidence type="ECO:0000256" key="9">
    <source>
        <dbReference type="ARBA" id="ARBA00022801"/>
    </source>
</evidence>
<organism evidence="19 20">
    <name type="scientific">Maylandia zebra</name>
    <name type="common">zebra mbuna</name>
    <dbReference type="NCBI Taxonomy" id="106582"/>
    <lineage>
        <taxon>Eukaryota</taxon>
        <taxon>Metazoa</taxon>
        <taxon>Chordata</taxon>
        <taxon>Craniata</taxon>
        <taxon>Vertebrata</taxon>
        <taxon>Euteleostomi</taxon>
        <taxon>Actinopterygii</taxon>
        <taxon>Neopterygii</taxon>
        <taxon>Teleostei</taxon>
        <taxon>Neoteleostei</taxon>
        <taxon>Acanthomorphata</taxon>
        <taxon>Ovalentaria</taxon>
        <taxon>Cichlomorphae</taxon>
        <taxon>Cichliformes</taxon>
        <taxon>Cichlidae</taxon>
        <taxon>African cichlids</taxon>
        <taxon>Pseudocrenilabrinae</taxon>
        <taxon>Haplochromini</taxon>
        <taxon>Maylandia</taxon>
        <taxon>Maylandia zebra complex</taxon>
    </lineage>
</organism>
<dbReference type="Pfam" id="PF16953">
    <property type="entry name" value="PRORP"/>
    <property type="match status" value="1"/>
</dbReference>
<dbReference type="InterPro" id="IPR011990">
    <property type="entry name" value="TPR-like_helical_dom_sf"/>
</dbReference>
<keyword evidence="13" id="KW-0496">Mitochondrion</keyword>
<evidence type="ECO:0000256" key="3">
    <source>
        <dbReference type="ARBA" id="ARBA00004173"/>
    </source>
</evidence>
<evidence type="ECO:0000256" key="7">
    <source>
        <dbReference type="ARBA" id="ARBA00022722"/>
    </source>
</evidence>
<reference evidence="19" key="3">
    <citation type="submission" date="2025-09" db="UniProtKB">
        <authorList>
            <consortium name="Ensembl"/>
        </authorList>
    </citation>
    <scope>IDENTIFICATION</scope>
</reference>
<keyword evidence="10" id="KW-0862">Zinc</keyword>
<evidence type="ECO:0000256" key="4">
    <source>
        <dbReference type="ARBA" id="ARBA00007626"/>
    </source>
</evidence>
<evidence type="ECO:0000256" key="2">
    <source>
        <dbReference type="ARBA" id="ARBA00001946"/>
    </source>
</evidence>
<dbReference type="PROSITE" id="PS51375">
    <property type="entry name" value="PPR"/>
    <property type="match status" value="1"/>
</dbReference>
<keyword evidence="7" id="KW-0540">Nuclease</keyword>
<dbReference type="Proteomes" id="UP000265160">
    <property type="component" value="LG19"/>
</dbReference>
<keyword evidence="6" id="KW-0819">tRNA processing</keyword>
<feature type="region of interest" description="Disordered" evidence="17">
    <location>
        <begin position="122"/>
        <end position="159"/>
    </location>
</feature>
<dbReference type="OrthoDB" id="46913at2759"/>
<dbReference type="GO" id="GO:0046872">
    <property type="term" value="F:metal ion binding"/>
    <property type="evidence" value="ECO:0007669"/>
    <property type="project" value="UniProtKB-KW"/>
</dbReference>
<dbReference type="GO" id="GO:0001682">
    <property type="term" value="P:tRNA 5'-leader removal"/>
    <property type="evidence" value="ECO:0007669"/>
    <property type="project" value="TreeGrafter"/>
</dbReference>
<dbReference type="InterPro" id="IPR002885">
    <property type="entry name" value="PPR_rpt"/>
</dbReference>
<dbReference type="PANTHER" id="PTHR13547">
    <property type="match status" value="1"/>
</dbReference>
<evidence type="ECO:0000256" key="10">
    <source>
        <dbReference type="ARBA" id="ARBA00022833"/>
    </source>
</evidence>
<evidence type="ECO:0000256" key="1">
    <source>
        <dbReference type="ARBA" id="ARBA00000928"/>
    </source>
</evidence>
<dbReference type="KEGG" id="mze:101483589"/>
<evidence type="ECO:0000256" key="17">
    <source>
        <dbReference type="SAM" id="MobiDB-lite"/>
    </source>
</evidence>
<reference evidence="19" key="2">
    <citation type="submission" date="2025-08" db="UniProtKB">
        <authorList>
            <consortium name="Ensembl"/>
        </authorList>
    </citation>
    <scope>IDENTIFICATION</scope>
</reference>
<evidence type="ECO:0000256" key="6">
    <source>
        <dbReference type="ARBA" id="ARBA00022694"/>
    </source>
</evidence>
<dbReference type="PANTHER" id="PTHR13547:SF1">
    <property type="entry name" value="MITOCHONDRIAL RIBONUCLEASE P CATALYTIC SUBUNIT"/>
    <property type="match status" value="1"/>
</dbReference>
<dbReference type="Gene3D" id="3.40.50.11980">
    <property type="match status" value="1"/>
</dbReference>
<keyword evidence="8" id="KW-0479">Metal-binding</keyword>
<feature type="domain" description="PRORP" evidence="18">
    <location>
        <begin position="376"/>
        <end position="612"/>
    </location>
</feature>
<comment type="subcellular location">
    <subcellularLocation>
        <location evidence="3">Mitochondrion</location>
    </subcellularLocation>
</comment>
<keyword evidence="11" id="KW-0460">Magnesium</keyword>
<evidence type="ECO:0000256" key="14">
    <source>
        <dbReference type="ARBA" id="ARBA00044536"/>
    </source>
</evidence>
<dbReference type="GeneID" id="101483589"/>
<evidence type="ECO:0000313" key="20">
    <source>
        <dbReference type="Proteomes" id="UP000265160"/>
    </source>
</evidence>
<dbReference type="FunFam" id="1.25.40.10:FF:001403">
    <property type="entry name" value="Mitochondrial ribonuclease P protein 3-like Protein"/>
    <property type="match status" value="1"/>
</dbReference>
<evidence type="ECO:0000256" key="5">
    <source>
        <dbReference type="ARBA" id="ARBA00012179"/>
    </source>
</evidence>
<dbReference type="GO" id="GO:0097745">
    <property type="term" value="P:mitochondrial tRNA 5'-end processing"/>
    <property type="evidence" value="ECO:0007669"/>
    <property type="project" value="TreeGrafter"/>
</dbReference>